<keyword evidence="3" id="KW-1185">Reference proteome</keyword>
<evidence type="ECO:0000313" key="2">
    <source>
        <dbReference type="EMBL" id="CAI9759406.1"/>
    </source>
</evidence>
<evidence type="ECO:0000256" key="1">
    <source>
        <dbReference type="SAM" id="Phobius"/>
    </source>
</evidence>
<gene>
    <name evidence="2" type="ORF">FPE_LOCUS6836</name>
</gene>
<evidence type="ECO:0000313" key="3">
    <source>
        <dbReference type="Proteomes" id="UP000834106"/>
    </source>
</evidence>
<accession>A0AAD1YXP6</accession>
<keyword evidence="1" id="KW-0472">Membrane</keyword>
<feature type="transmembrane region" description="Helical" evidence="1">
    <location>
        <begin position="6"/>
        <end position="26"/>
    </location>
</feature>
<name>A0AAD1YXP6_9LAMI</name>
<proteinExistence type="predicted"/>
<protein>
    <submittedName>
        <fullName evidence="2">Uncharacterized protein</fullName>
    </submittedName>
</protein>
<sequence>MQWHYLWSNVLTNYVLLAVVITRAQFLTPTNIVAPKDLELVARQHFRGSLRIGARIPIATRWTIRQACSLALLVPTTVLSSARDQALKFAVEVWCTSSVVQH</sequence>
<organism evidence="2 3">
    <name type="scientific">Fraxinus pennsylvanica</name>
    <dbReference type="NCBI Taxonomy" id="56036"/>
    <lineage>
        <taxon>Eukaryota</taxon>
        <taxon>Viridiplantae</taxon>
        <taxon>Streptophyta</taxon>
        <taxon>Embryophyta</taxon>
        <taxon>Tracheophyta</taxon>
        <taxon>Spermatophyta</taxon>
        <taxon>Magnoliopsida</taxon>
        <taxon>eudicotyledons</taxon>
        <taxon>Gunneridae</taxon>
        <taxon>Pentapetalae</taxon>
        <taxon>asterids</taxon>
        <taxon>lamiids</taxon>
        <taxon>Lamiales</taxon>
        <taxon>Oleaceae</taxon>
        <taxon>Oleeae</taxon>
        <taxon>Fraxinus</taxon>
    </lineage>
</organism>
<dbReference type="Proteomes" id="UP000834106">
    <property type="component" value="Chromosome 4"/>
</dbReference>
<keyword evidence="1" id="KW-0812">Transmembrane</keyword>
<dbReference type="AlphaFoldDB" id="A0AAD1YXP6"/>
<keyword evidence="1" id="KW-1133">Transmembrane helix</keyword>
<dbReference type="EMBL" id="OU503039">
    <property type="protein sequence ID" value="CAI9759406.1"/>
    <property type="molecule type" value="Genomic_DNA"/>
</dbReference>
<reference evidence="2" key="1">
    <citation type="submission" date="2023-05" db="EMBL/GenBank/DDBJ databases">
        <authorList>
            <person name="Huff M."/>
        </authorList>
    </citation>
    <scope>NUCLEOTIDE SEQUENCE</scope>
</reference>